<dbReference type="EMBL" id="BARU01000790">
    <property type="protein sequence ID" value="GAH24950.1"/>
    <property type="molecule type" value="Genomic_DNA"/>
</dbReference>
<gene>
    <name evidence="1" type="ORF">S03H2_02385</name>
</gene>
<feature type="non-terminal residue" evidence="1">
    <location>
        <position position="1"/>
    </location>
</feature>
<sequence>DDALYYKGLAYYKQQKFAQATIALKEAILSKQYRVRAMVVLCYVYYQDANYASFTEIAKDLQKESLNLKERRWVLRLLGEAQFNQGSYAAALELFNELLSLTRVKEAQQVLKLKIAETYLEMEKYEECQGFLEGERDPEFKNLLADLYVELGDIEKAKETYFEVAVSGMSNFAAQAFYKLAELYRDADSLEAAIAYYDSSVNRASMNEYGVKSKKMADILRRIDVLVKETENIDRAQFLLAEIYFVDFNEPERAVIEYQKVYTDFPGSEWAPKALYAQLWITSNVFKDDSLASLFANDLRIKYPGSEYAISAMNFLGESNIKPGVRE</sequence>
<organism evidence="1">
    <name type="scientific">marine sediment metagenome</name>
    <dbReference type="NCBI Taxonomy" id="412755"/>
    <lineage>
        <taxon>unclassified sequences</taxon>
        <taxon>metagenomes</taxon>
        <taxon>ecological metagenomes</taxon>
    </lineage>
</organism>
<reference evidence="1" key="1">
    <citation type="journal article" date="2014" name="Front. Microbiol.">
        <title>High frequency of phylogenetically diverse reductive dehalogenase-homologous genes in deep subseafloor sedimentary metagenomes.</title>
        <authorList>
            <person name="Kawai M."/>
            <person name="Futagami T."/>
            <person name="Toyoda A."/>
            <person name="Takaki Y."/>
            <person name="Nishi S."/>
            <person name="Hori S."/>
            <person name="Arai W."/>
            <person name="Tsubouchi T."/>
            <person name="Morono Y."/>
            <person name="Uchiyama I."/>
            <person name="Ito T."/>
            <person name="Fujiyama A."/>
            <person name="Inagaki F."/>
            <person name="Takami H."/>
        </authorList>
    </citation>
    <scope>NUCLEOTIDE SEQUENCE</scope>
    <source>
        <strain evidence="1">Expedition CK06-06</strain>
    </source>
</reference>
<dbReference type="InterPro" id="IPR011990">
    <property type="entry name" value="TPR-like_helical_dom_sf"/>
</dbReference>
<dbReference type="SUPFAM" id="SSF48452">
    <property type="entry name" value="TPR-like"/>
    <property type="match status" value="1"/>
</dbReference>
<proteinExistence type="predicted"/>
<name>X1EXE4_9ZZZZ</name>
<comment type="caution">
    <text evidence="1">The sequence shown here is derived from an EMBL/GenBank/DDBJ whole genome shotgun (WGS) entry which is preliminary data.</text>
</comment>
<evidence type="ECO:0000313" key="1">
    <source>
        <dbReference type="EMBL" id="GAH24950.1"/>
    </source>
</evidence>
<protein>
    <recommendedName>
        <fullName evidence="2">Outer membrane lipoprotein BamD-like domain-containing protein</fullName>
    </recommendedName>
</protein>
<dbReference type="AlphaFoldDB" id="X1EXE4"/>
<dbReference type="Gene3D" id="1.25.40.10">
    <property type="entry name" value="Tetratricopeptide repeat domain"/>
    <property type="match status" value="3"/>
</dbReference>
<dbReference type="InterPro" id="IPR019734">
    <property type="entry name" value="TPR_rpt"/>
</dbReference>
<dbReference type="Pfam" id="PF13174">
    <property type="entry name" value="TPR_6"/>
    <property type="match status" value="1"/>
</dbReference>
<dbReference type="PANTHER" id="PTHR12558:SF13">
    <property type="entry name" value="CELL DIVISION CYCLE PROTEIN 27 HOMOLOG"/>
    <property type="match status" value="1"/>
</dbReference>
<dbReference type="PANTHER" id="PTHR12558">
    <property type="entry name" value="CELL DIVISION CYCLE 16,23,27"/>
    <property type="match status" value="1"/>
</dbReference>
<dbReference type="Pfam" id="PF13432">
    <property type="entry name" value="TPR_16"/>
    <property type="match status" value="1"/>
</dbReference>
<accession>X1EXE4</accession>
<dbReference type="SMART" id="SM00028">
    <property type="entry name" value="TPR"/>
    <property type="match status" value="4"/>
</dbReference>
<evidence type="ECO:0008006" key="2">
    <source>
        <dbReference type="Google" id="ProtNLM"/>
    </source>
</evidence>